<dbReference type="EMBL" id="JAGEUA010000011">
    <property type="protein sequence ID" value="KAL0962240.1"/>
    <property type="molecule type" value="Genomic_DNA"/>
</dbReference>
<organism evidence="1 2">
    <name type="scientific">Umbra pygmaea</name>
    <name type="common">Eastern mudminnow</name>
    <dbReference type="NCBI Taxonomy" id="75934"/>
    <lineage>
        <taxon>Eukaryota</taxon>
        <taxon>Metazoa</taxon>
        <taxon>Chordata</taxon>
        <taxon>Craniata</taxon>
        <taxon>Vertebrata</taxon>
        <taxon>Euteleostomi</taxon>
        <taxon>Actinopterygii</taxon>
        <taxon>Neopterygii</taxon>
        <taxon>Teleostei</taxon>
        <taxon>Protacanthopterygii</taxon>
        <taxon>Esociformes</taxon>
        <taxon>Umbridae</taxon>
        <taxon>Umbra</taxon>
    </lineage>
</organism>
<dbReference type="Proteomes" id="UP001557470">
    <property type="component" value="Unassembled WGS sequence"/>
</dbReference>
<dbReference type="AlphaFoldDB" id="A0ABD0W0R6"/>
<dbReference type="Gene3D" id="3.20.20.190">
    <property type="entry name" value="Phosphatidylinositol (PI) phosphodiesterase"/>
    <property type="match status" value="1"/>
</dbReference>
<comment type="caution">
    <text evidence="1">The sequence shown here is derived from an EMBL/GenBank/DDBJ whole genome shotgun (WGS) entry which is preliminary data.</text>
</comment>
<gene>
    <name evidence="1" type="ORF">UPYG_G00337520</name>
</gene>
<evidence type="ECO:0000313" key="2">
    <source>
        <dbReference type="Proteomes" id="UP001557470"/>
    </source>
</evidence>
<sequence>MRLREEFSETFDIYGAVVKYIHRYAHWDLLWHSRLMPTLGQSRGKLIILQDFAGPDLGMRYSSLDIGDAWKVPTLLHVAEKWNRVYEHLELAAVGNRAHIYLTYSSGAGLFACPNAVAKRINARLYDYLTAHLGQSVHFGIIAMDYPAAPLVQMIIGFN</sequence>
<protein>
    <submittedName>
        <fullName evidence="1">Uncharacterized protein</fullName>
    </submittedName>
</protein>
<evidence type="ECO:0000313" key="1">
    <source>
        <dbReference type="EMBL" id="KAL0962240.1"/>
    </source>
</evidence>
<reference evidence="1 2" key="1">
    <citation type="submission" date="2024-06" db="EMBL/GenBank/DDBJ databases">
        <authorList>
            <person name="Pan Q."/>
            <person name="Wen M."/>
            <person name="Jouanno E."/>
            <person name="Zahm M."/>
            <person name="Klopp C."/>
            <person name="Cabau C."/>
            <person name="Louis A."/>
            <person name="Berthelot C."/>
            <person name="Parey E."/>
            <person name="Roest Crollius H."/>
            <person name="Montfort J."/>
            <person name="Robinson-Rechavi M."/>
            <person name="Bouchez O."/>
            <person name="Lampietro C."/>
            <person name="Lopez Roques C."/>
            <person name="Donnadieu C."/>
            <person name="Postlethwait J."/>
            <person name="Bobe J."/>
            <person name="Verreycken H."/>
            <person name="Guiguen Y."/>
        </authorList>
    </citation>
    <scope>NUCLEOTIDE SEQUENCE [LARGE SCALE GENOMIC DNA]</scope>
    <source>
        <strain evidence="1">Up_M1</strain>
        <tissue evidence="1">Testis</tissue>
    </source>
</reference>
<name>A0ABD0W0R6_UMBPY</name>
<dbReference type="SUPFAM" id="SSF51695">
    <property type="entry name" value="PLC-like phosphodiesterases"/>
    <property type="match status" value="1"/>
</dbReference>
<dbReference type="InterPro" id="IPR017946">
    <property type="entry name" value="PLC-like_Pdiesterase_TIM-brl"/>
</dbReference>
<proteinExistence type="predicted"/>
<accession>A0ABD0W0R6</accession>
<keyword evidence="2" id="KW-1185">Reference proteome</keyword>